<organism evidence="10 11">
    <name type="scientific">Bodo saltans</name>
    <name type="common">Flagellated protozoan</name>
    <dbReference type="NCBI Taxonomy" id="75058"/>
    <lineage>
        <taxon>Eukaryota</taxon>
        <taxon>Discoba</taxon>
        <taxon>Euglenozoa</taxon>
        <taxon>Kinetoplastea</taxon>
        <taxon>Metakinetoplastina</taxon>
        <taxon>Eubodonida</taxon>
        <taxon>Bodonidae</taxon>
        <taxon>Bodo</taxon>
    </lineage>
</organism>
<dbReference type="GO" id="GO:0047196">
    <property type="term" value="F:long-chain-alcohol O-fatty-acyltransferase activity"/>
    <property type="evidence" value="ECO:0007669"/>
    <property type="project" value="UniProtKB-EC"/>
</dbReference>
<keyword evidence="4 10" id="KW-0012">Acyltransferase</keyword>
<sequence>MAVLNATASSVVSQNLLAGIIANHNPYVLTLSAAIATAVLYRLVSRILFGKKSRGEPRRRMRATSLGSTKMMVSGVLPKTAKYDSIINLALWYDARLPKQEVLQKAFADHVVPHMRFHSIPHQKVDCGPIDWVCQRVEVEKHFFTRKAQMRPSLEAEGFAATAEGAVRRDVEELLNTTLTTKADGRPWWEVHLIEAPVATSGQSAANSTRPPGMVLVRIHHSLGDGVSLMEMFADAVVDADGTPISQLNLFTPASRGARASFSPLKTLKFVGSALKSIVQILGLATVGGDTPCSFQNSSRQLPYQPNRFTVYFPSHSLALIKKIKDTLTAKEGKSVTVNDVEFALFAGATRRFLLRHGEDPSSVHLRALTPFAMMEKMCVETKYQTVLRNFWTFVANELPLSEANGIDRVRSSNRTWSRLKSTALIPAAFFLHRLASNLPGVMQKQTSNDLMKRISVVFSNVPGPQKAMFFGGEEITATHMLYPNVAQQVGVLSINGILHMAMVMSTTHDKGQTRRWLSECFLEELIEVAGSVGVSRMDVMKQVRVV</sequence>
<dbReference type="Pfam" id="PF06974">
    <property type="entry name" value="WS_DGAT_C"/>
    <property type="match status" value="1"/>
</dbReference>
<keyword evidence="3 10" id="KW-0808">Transferase</keyword>
<feature type="domain" description="O-acyltransferase WSD1-like N-terminal" evidence="8">
    <location>
        <begin position="168"/>
        <end position="274"/>
    </location>
</feature>
<dbReference type="GO" id="GO:0005886">
    <property type="term" value="C:plasma membrane"/>
    <property type="evidence" value="ECO:0007669"/>
    <property type="project" value="TreeGrafter"/>
</dbReference>
<evidence type="ECO:0000256" key="2">
    <source>
        <dbReference type="ARBA" id="ARBA00005189"/>
    </source>
</evidence>
<dbReference type="VEuPathDB" id="TriTrypDB:BSAL_41325"/>
<comment type="pathway">
    <text evidence="2">Lipid metabolism.</text>
</comment>
<comment type="catalytic activity">
    <reaction evidence="7">
        <text>an acyl-CoA + a 1,2-diacyl-sn-glycerol = a triacyl-sn-glycerol + CoA</text>
        <dbReference type="Rhea" id="RHEA:10868"/>
        <dbReference type="ChEBI" id="CHEBI:17815"/>
        <dbReference type="ChEBI" id="CHEBI:57287"/>
        <dbReference type="ChEBI" id="CHEBI:58342"/>
        <dbReference type="ChEBI" id="CHEBI:64615"/>
        <dbReference type="EC" id="2.3.1.20"/>
    </reaction>
</comment>
<evidence type="ECO:0000256" key="1">
    <source>
        <dbReference type="ARBA" id="ARBA00004771"/>
    </source>
</evidence>
<name>A0A0S4JR12_BODSA</name>
<evidence type="ECO:0000313" key="10">
    <source>
        <dbReference type="EMBL" id="CUG93198.1"/>
    </source>
</evidence>
<evidence type="ECO:0000256" key="3">
    <source>
        <dbReference type="ARBA" id="ARBA00022679"/>
    </source>
</evidence>
<dbReference type="PANTHER" id="PTHR31650:SF1">
    <property type="entry name" value="WAX ESTER SYNTHASE_DIACYLGLYCEROL ACYLTRANSFERASE 4-RELATED"/>
    <property type="match status" value="1"/>
</dbReference>
<dbReference type="OrthoDB" id="619536at2759"/>
<evidence type="ECO:0000256" key="7">
    <source>
        <dbReference type="ARBA" id="ARBA00048109"/>
    </source>
</evidence>
<dbReference type="UniPathway" id="UPA00282"/>
<evidence type="ECO:0000313" key="11">
    <source>
        <dbReference type="Proteomes" id="UP000051952"/>
    </source>
</evidence>
<comment type="similarity">
    <text evidence="5">In the N-terminal section; belongs to the long-chain O-acyltransferase family.</text>
</comment>
<dbReference type="AlphaFoldDB" id="A0A0S4JR12"/>
<reference evidence="11" key="1">
    <citation type="submission" date="2015-09" db="EMBL/GenBank/DDBJ databases">
        <authorList>
            <consortium name="Pathogen Informatics"/>
        </authorList>
    </citation>
    <scope>NUCLEOTIDE SEQUENCE [LARGE SCALE GENOMIC DNA]</scope>
    <source>
        <strain evidence="11">Lake Konstanz</strain>
    </source>
</reference>
<accession>A0A0S4JR12</accession>
<dbReference type="Pfam" id="PF03007">
    <property type="entry name" value="WS_DGAT_cat"/>
    <property type="match status" value="1"/>
</dbReference>
<dbReference type="Proteomes" id="UP000051952">
    <property type="component" value="Unassembled WGS sequence"/>
</dbReference>
<dbReference type="PANTHER" id="PTHR31650">
    <property type="entry name" value="O-ACYLTRANSFERASE (WSD1-LIKE) FAMILY PROTEIN"/>
    <property type="match status" value="1"/>
</dbReference>
<evidence type="ECO:0000259" key="8">
    <source>
        <dbReference type="Pfam" id="PF03007"/>
    </source>
</evidence>
<dbReference type="GO" id="GO:0019432">
    <property type="term" value="P:triglyceride biosynthetic process"/>
    <property type="evidence" value="ECO:0007669"/>
    <property type="project" value="UniProtKB-UniPathway"/>
</dbReference>
<gene>
    <name evidence="10" type="ORF">BSAL_41325</name>
</gene>
<dbReference type="GO" id="GO:0004144">
    <property type="term" value="F:diacylglycerol O-acyltransferase activity"/>
    <property type="evidence" value="ECO:0007669"/>
    <property type="project" value="UniProtKB-EC"/>
</dbReference>
<dbReference type="OMA" id="NEMPKRI"/>
<evidence type="ECO:0000259" key="9">
    <source>
        <dbReference type="Pfam" id="PF06974"/>
    </source>
</evidence>
<dbReference type="InterPro" id="IPR045034">
    <property type="entry name" value="O-acyltransferase_WSD1-like"/>
</dbReference>
<dbReference type="InterPro" id="IPR009721">
    <property type="entry name" value="O-acyltransferase_WSD1_C"/>
</dbReference>
<proteinExistence type="inferred from homology"/>
<dbReference type="InterPro" id="IPR004255">
    <property type="entry name" value="O-acyltransferase_WSD1_N"/>
</dbReference>
<evidence type="ECO:0000256" key="6">
    <source>
        <dbReference type="ARBA" id="ARBA00047604"/>
    </source>
</evidence>
<evidence type="ECO:0000256" key="4">
    <source>
        <dbReference type="ARBA" id="ARBA00023315"/>
    </source>
</evidence>
<feature type="domain" description="O-acyltransferase WSD1 C-terminal" evidence="9">
    <location>
        <begin position="390"/>
        <end position="506"/>
    </location>
</feature>
<comment type="catalytic activity">
    <reaction evidence="6">
        <text>a long chain fatty alcohol + a fatty acyl-CoA = a long-chain alcohol wax ester + CoA</text>
        <dbReference type="Rhea" id="RHEA:38443"/>
        <dbReference type="ChEBI" id="CHEBI:17135"/>
        <dbReference type="ChEBI" id="CHEBI:57287"/>
        <dbReference type="ChEBI" id="CHEBI:77636"/>
        <dbReference type="ChEBI" id="CHEBI:235323"/>
        <dbReference type="EC" id="2.3.1.75"/>
    </reaction>
</comment>
<dbReference type="EMBL" id="CYKH01002128">
    <property type="protein sequence ID" value="CUG93198.1"/>
    <property type="molecule type" value="Genomic_DNA"/>
</dbReference>
<evidence type="ECO:0000256" key="5">
    <source>
        <dbReference type="ARBA" id="ARBA00024360"/>
    </source>
</evidence>
<comment type="pathway">
    <text evidence="1">Glycerolipid metabolism; triacylglycerol biosynthesis.</text>
</comment>
<protein>
    <submittedName>
        <fullName evidence="10">Wax ester synthase-like Acyl-CoA acyltransferase domain-containing protein, putative</fullName>
    </submittedName>
</protein>
<keyword evidence="11" id="KW-1185">Reference proteome</keyword>